<sequence length="2739" mass="300886">MFFNRLLLCKGITYQKYDWDRRFGLPPLDFGFIGCFGMEGRDFGPPPPLLTERGPLAHRVASRITAAGHAAVQHPAAFQPGKFYPSHIPIPSQSGTGLMANSSASFMGTFLASSLGSPPSHPSGPPSSPSSPPYRSGPHSSAHSQIWFPHPHEAPGYSRFSGSLAPTFLPMSPLDHHGNSSVLYGQHRFYNTSKDFYIRSLSSQPHLLSTNHTLQSLTRTTPSHPLSSCSRERDPGGGGQIHKSSKESDVGEPAIAVVGKDREKSKLEVKDRQRHDPPSPTAHQHLHPHHHSQLHPLGPEENPKHKDDPKHLSTCLLSTKNHNGPHTGTAVRGSSLPSCVGPGALSLGTGPKGGGGNICCKEVSGEMRISEPPSDCLRHSAMLGHTHPVPYAMPPHLGLGSAVGGSWPHPIHPHHHHHHHPHPDIYCSPAPLTMSSAQDKSLTPGAGRDHKFIGPTFVPSVGPLGDKSSGPFQLVNSHCRGLRGIVDEAGGEGIGKAKASEKSSNGGRIAHPTISSLPTPSTCHKKSSHQQQQDVYSKVDKDPDWSLGPHSHLPQQAQHGHDHQPHSNLPNHSYSSEAAENSSETDVYQPSLPQGAKDSCQSKSRSYASTPPFRDCSHLGSPHRIISENKPNNESGCTLQRDSQRIARVHHHQQNSKTGIQGQDPDLGPSSSFRDRRKQDVDIAAQVYSGHQAGSSWEMRGQQSQPDNEKCKAYDCFGTGEQGAHPTFTAHQQSSIGPHGPENSAMNNLMKYSNHQPHLPAQKSPFGGLGSLKQGAANGEKIDRSEKNRGGAICAHQEGKQTLPSRRASSSGENERSERAGRDSCEGEGEVRQPPVGIAVAVARQREPLRRPPDRPATHSRHGRVLPSMKGIGRSVYPVEREVDEERKSISEEQLSLPLLDRERDLLLRENKDLVEFARIHPSSSCHGDLTSHLIMPSGSQLGADPSVHPTHHWMPRTGSPSLWIGHSYGLSHAALHQNLPPGFSAAMPSPLQPVLPLPQDPSPALVVLPTEPAAHPATHHLDVMEQQGLWPSVYGARGPASHIQHSSVYSRQFLRQQELYMLQHHQHQQHHRAAQAMELAHRQSHSQRKPEDTPNELDEGPPEPRTLKSAKPFSYSSTSKSRSSSSPGGCASRLSPCCHSPAPRPHPKSTLCTPCPEPSPAVAAPCSPALSPHVTPHLPKEAESQDKRGEGQPLQDYPHSLEPDLPPGYTYPDIAIGYKASPSPQEVQLAEHADLEAEQAEPAEPAPQPLSLSTMGEEPVCQEAESPTSTAQVGPQVEDVQVENRLMAEKEELDEEQKGITCTSTSPSSPVCQHLSKFPCQDASPLEEVQMEVSNALTPDQPGFLEVLDPVKEVKTQEEDIVNYVQDPPAASSELYSVMQTEDIKERTKKICTSPSTFTEQEVTHPLSPSSHCSELPALGNQYPGSCIWSLELLIAAAFCATRDAQMAAPVAVPACIAPPQNGMALLSELAELERKQQEKNSNMENAGKERLLIDLESLATLATARALEVTPPNTTESFPPLRRTLNMRRKWKWTPQHEPACPVKSIMETLDREELAMRVQLAELQRRYKEKQKELTKLQRKHDHQKEDTSRSPVRRGPGRPRKRKPTAGSTTPTDTVKRVKLVGAASSLLAAEEELAGGGEKHTKRKKMANSSFYHVSGTQAPCRQRGRPKLLSSKMSQLKQQASAKRDSRLENIFCQIEKPASGSSAEQRHRNLIGRQSETGNTETTLHQNLDGQRIMIQRGCRSKISHGHASSTLYTRSQQMMPNKVLTNSKQEVTGKDNSSFDSELSEPEEEDDGIYDIEELPEDIKNGSSKSLQSGACAPPSSTVQLSIGQNSKCNKKRQGFGSVTALLAKGEMKHRKRAPSRPSLLSEDRNCLLVKKRLNALRWRGVSQESSLHRNKDLKSFPTPLERTARKSSVAFEKRRSCLLGTVSSQIENINWNRKLKIKQNAKRRGMRQLLETFAAEEGFRMDDDSSFSEGEEELEEEEKHKIIVPALPNCVLTKDALQDGLKVLISKEDELLYAAYVHTLDLPDIYSIVIEGERGNRPRIYSLEQLLQEAVLDVQLETVDLLTDGTRVCAYWSERSRCLYPGYVRRGGPGDEQKEGSVMVEFDDGDRGWISLPNIRLLPPGYQIYCAEPSPALLASPTRRRRKSSTQEKSSQQIDISCEWHGNTEPGKTIKAKPGRPKSVSLSTKCGVSENVTGSASSLLTWPSVTMSRKRPSLDLFHFNGLSRKTAKEKETDTFPLLGSTMGTPAKGIFSTSFEVDSFSSIANGFTTFGNQQPTSGLHLGQKSTSNVRGRKTGDRKEYLIKLDHEGVTSPKTKNGKALMLLGNGEFESRGGRMEKGSRNKNVVETTTHMDCSQSVLLMKDDKRSSSHLLKNSSDMRKHSQGLGLGEYPDYVLNCHSDCLSSYSDMDEDEEDEEDSRRTAMRNPRRFLSHLSISSSSSGSSSSSCSGSLSSSSACSSDNDSSYSSDEEEASRLLLQGCLSSHHAVLQKQQQQHPEPTTTPPQHSFIAKAMGVTSTKSMVSNGTGKHQRRKEIPSNSLSTAQTKSSKDCPKKQKTDSPPNSSAFVPARQLWRWSGNPTQRRGLKGKARKLFYKAIVRGKDIIRVGDCAVFLSSGRPHLPYIGRIESLWESWASNMVVKVKWFYHPEETKLGKRHRDGKHALYQSCHEDENDVQTISHKCQVVSRAEYEHLSCLRKPSNNSQDLYYLAGTYDPTSGQLVTAEGVSIIC</sequence>
<feature type="region of interest" description="Disordered" evidence="1">
    <location>
        <begin position="1159"/>
        <end position="1210"/>
    </location>
</feature>
<gene>
    <name evidence="3" type="ORF">HF521_020704</name>
</gene>
<dbReference type="InterPro" id="IPR043151">
    <property type="entry name" value="BAH_sf"/>
</dbReference>
<keyword evidence="4" id="KW-1185">Reference proteome</keyword>
<feature type="region of interest" description="Disordered" evidence="1">
    <location>
        <begin position="114"/>
        <end position="148"/>
    </location>
</feature>
<feature type="compositionally biased region" description="Basic residues" evidence="1">
    <location>
        <begin position="2432"/>
        <end position="2441"/>
    </location>
</feature>
<dbReference type="Proteomes" id="UP000606274">
    <property type="component" value="Unassembled WGS sequence"/>
</dbReference>
<evidence type="ECO:0000259" key="2">
    <source>
        <dbReference type="PROSITE" id="PS51038"/>
    </source>
</evidence>
<dbReference type="InterPro" id="IPR056841">
    <property type="entry name" value="TNRC18_BAHCC1-like_SH3"/>
</dbReference>
<feature type="compositionally biased region" description="Polar residues" evidence="1">
    <location>
        <begin position="212"/>
        <end position="229"/>
    </location>
</feature>
<feature type="compositionally biased region" description="Polar residues" evidence="1">
    <location>
        <begin position="800"/>
        <end position="812"/>
    </location>
</feature>
<dbReference type="Pfam" id="PF21744">
    <property type="entry name" value="BAHCC1-like_Tudor"/>
    <property type="match status" value="1"/>
</dbReference>
<feature type="region of interest" description="Disordered" evidence="1">
    <location>
        <begin position="2286"/>
        <end position="2306"/>
    </location>
</feature>
<dbReference type="GO" id="GO:0003682">
    <property type="term" value="F:chromatin binding"/>
    <property type="evidence" value="ECO:0007669"/>
    <property type="project" value="InterPro"/>
</dbReference>
<dbReference type="Gene3D" id="2.30.30.140">
    <property type="match status" value="1"/>
</dbReference>
<feature type="compositionally biased region" description="Basic residues" evidence="1">
    <location>
        <begin position="1595"/>
        <end position="1608"/>
    </location>
</feature>
<feature type="compositionally biased region" description="Low complexity" evidence="1">
    <location>
        <begin position="1110"/>
        <end position="1134"/>
    </location>
</feature>
<dbReference type="CDD" id="cd04714">
    <property type="entry name" value="BAH_BAHCC1"/>
    <property type="match status" value="1"/>
</dbReference>
<feature type="compositionally biased region" description="Low complexity" evidence="1">
    <location>
        <begin position="1161"/>
        <end position="1173"/>
    </location>
</feature>
<dbReference type="InterPro" id="IPR052429">
    <property type="entry name" value="BAH_domain_protein"/>
</dbReference>
<feature type="compositionally biased region" description="Basic residues" evidence="1">
    <location>
        <begin position="284"/>
        <end position="293"/>
    </location>
</feature>
<name>A0A8T0BE41_SILME</name>
<feature type="compositionally biased region" description="Acidic residues" evidence="1">
    <location>
        <begin position="1790"/>
        <end position="1800"/>
    </location>
</feature>
<dbReference type="SMART" id="SM00439">
    <property type="entry name" value="BAH"/>
    <property type="match status" value="1"/>
</dbReference>
<feature type="region of interest" description="Disordered" evidence="1">
    <location>
        <begin position="1574"/>
        <end position="1618"/>
    </location>
</feature>
<dbReference type="EMBL" id="JABFDY010000007">
    <property type="protein sequence ID" value="KAF7705418.1"/>
    <property type="molecule type" value="Genomic_DNA"/>
</dbReference>
<feature type="region of interest" description="Disordered" evidence="1">
    <location>
        <begin position="755"/>
        <end position="868"/>
    </location>
</feature>
<feature type="compositionally biased region" description="Basic and acidic residues" evidence="1">
    <location>
        <begin position="259"/>
        <end position="277"/>
    </location>
</feature>
<feature type="region of interest" description="Disordered" evidence="1">
    <location>
        <begin position="410"/>
        <end position="454"/>
    </location>
</feature>
<feature type="region of interest" description="Disordered" evidence="1">
    <location>
        <begin position="2149"/>
        <end position="2197"/>
    </location>
</feature>
<comment type="caution">
    <text evidence="3">The sequence shown here is derived from an EMBL/GenBank/DDBJ whole genome shotgun (WGS) entry which is preliminary data.</text>
</comment>
<dbReference type="Gene3D" id="2.30.30.490">
    <property type="match status" value="1"/>
</dbReference>
<evidence type="ECO:0000256" key="1">
    <source>
        <dbReference type="SAM" id="MobiDB-lite"/>
    </source>
</evidence>
<dbReference type="Pfam" id="PF01426">
    <property type="entry name" value="BAH"/>
    <property type="match status" value="1"/>
</dbReference>
<feature type="compositionally biased region" description="Polar residues" evidence="1">
    <location>
        <begin position="2546"/>
        <end position="2556"/>
    </location>
</feature>
<feature type="compositionally biased region" description="Basic and acidic residues" evidence="1">
    <location>
        <begin position="1179"/>
        <end position="1191"/>
    </location>
</feature>
<reference evidence="3" key="1">
    <citation type="submission" date="2020-08" db="EMBL/GenBank/DDBJ databases">
        <title>Chromosome-level assembly of Southern catfish (Silurus meridionalis) provides insights into visual adaptation to the nocturnal and benthic lifestyles.</title>
        <authorList>
            <person name="Zhang Y."/>
            <person name="Wang D."/>
            <person name="Peng Z."/>
        </authorList>
    </citation>
    <scope>NUCLEOTIDE SEQUENCE</scope>
    <source>
        <strain evidence="3">SWU-2019-XX</strain>
        <tissue evidence="3">Muscle</tissue>
    </source>
</reference>
<feature type="compositionally biased region" description="Polar residues" evidence="1">
    <location>
        <begin position="599"/>
        <end position="609"/>
    </location>
</feature>
<feature type="compositionally biased region" description="Polar residues" evidence="1">
    <location>
        <begin position="1773"/>
        <end position="1784"/>
    </location>
</feature>
<feature type="domain" description="BAH" evidence="2">
    <location>
        <begin position="2612"/>
        <end position="2733"/>
    </location>
</feature>
<feature type="region of interest" description="Disordered" evidence="1">
    <location>
        <begin position="1064"/>
        <end position="1134"/>
    </location>
</feature>
<feature type="compositionally biased region" description="Basic and acidic residues" evidence="1">
    <location>
        <begin position="2557"/>
        <end position="2567"/>
    </location>
</feature>
<dbReference type="PANTHER" id="PTHR12505:SF22">
    <property type="entry name" value="BAH AND COILED-COIL DOMAIN-CONTAINING PROTEIN 1"/>
    <property type="match status" value="1"/>
</dbReference>
<dbReference type="InterPro" id="IPR048924">
    <property type="entry name" value="BAHCC1-like_Tudor"/>
</dbReference>
<evidence type="ECO:0000313" key="4">
    <source>
        <dbReference type="Proteomes" id="UP000606274"/>
    </source>
</evidence>
<organism evidence="3 4">
    <name type="scientific">Silurus meridionalis</name>
    <name type="common">Southern catfish</name>
    <name type="synonym">Silurus soldatovi meridionalis</name>
    <dbReference type="NCBI Taxonomy" id="175797"/>
    <lineage>
        <taxon>Eukaryota</taxon>
        <taxon>Metazoa</taxon>
        <taxon>Chordata</taxon>
        <taxon>Craniata</taxon>
        <taxon>Vertebrata</taxon>
        <taxon>Euteleostomi</taxon>
        <taxon>Actinopterygii</taxon>
        <taxon>Neopterygii</taxon>
        <taxon>Teleostei</taxon>
        <taxon>Ostariophysi</taxon>
        <taxon>Siluriformes</taxon>
        <taxon>Siluridae</taxon>
        <taxon>Silurus</taxon>
    </lineage>
</organism>
<feature type="compositionally biased region" description="Basic and acidic residues" evidence="1">
    <location>
        <begin position="301"/>
        <end position="311"/>
    </location>
</feature>
<feature type="compositionally biased region" description="Polar residues" evidence="1">
    <location>
        <begin position="629"/>
        <end position="641"/>
    </location>
</feature>
<feature type="region of interest" description="Disordered" evidence="1">
    <location>
        <begin position="2497"/>
        <end position="2516"/>
    </location>
</feature>
<proteinExistence type="predicted"/>
<feature type="compositionally biased region" description="Polar residues" evidence="1">
    <location>
        <begin position="513"/>
        <end position="522"/>
    </location>
</feature>
<evidence type="ECO:0000313" key="3">
    <source>
        <dbReference type="EMBL" id="KAF7705418.1"/>
    </source>
</evidence>
<feature type="region of interest" description="Disordered" evidence="1">
    <location>
        <begin position="2529"/>
        <end position="2577"/>
    </location>
</feature>
<feature type="compositionally biased region" description="Polar residues" evidence="1">
    <location>
        <begin position="2286"/>
        <end position="2301"/>
    </location>
</feature>
<feature type="compositionally biased region" description="Basic and acidic residues" evidence="1">
    <location>
        <begin position="844"/>
        <end position="857"/>
    </location>
</feature>
<feature type="region of interest" description="Disordered" evidence="1">
    <location>
        <begin position="1773"/>
        <end position="1800"/>
    </location>
</feature>
<feature type="region of interest" description="Disordered" evidence="1">
    <location>
        <begin position="2417"/>
        <end position="2481"/>
    </location>
</feature>
<dbReference type="PROSITE" id="PS51038">
    <property type="entry name" value="BAH"/>
    <property type="match status" value="1"/>
</dbReference>
<feature type="compositionally biased region" description="Pro residues" evidence="1">
    <location>
        <begin position="119"/>
        <end position="132"/>
    </location>
</feature>
<feature type="region of interest" description="Disordered" evidence="1">
    <location>
        <begin position="2377"/>
        <end position="2396"/>
    </location>
</feature>
<feature type="compositionally biased region" description="Low complexity" evidence="1">
    <location>
        <begin position="573"/>
        <end position="584"/>
    </location>
</feature>
<feature type="compositionally biased region" description="Basic and acidic residues" evidence="1">
    <location>
        <begin position="813"/>
        <end position="831"/>
    </location>
</feature>
<accession>A0A8T0BE41</accession>
<feature type="region of interest" description="Disordered" evidence="1">
    <location>
        <begin position="212"/>
        <end position="314"/>
    </location>
</feature>
<dbReference type="Pfam" id="PF24912">
    <property type="entry name" value="SH3_TNRC18"/>
    <property type="match status" value="1"/>
</dbReference>
<feature type="compositionally biased region" description="Basic and acidic residues" evidence="1">
    <location>
        <begin position="780"/>
        <end position="789"/>
    </location>
</feature>
<feature type="compositionally biased region" description="Basic residues" evidence="1">
    <location>
        <begin position="1065"/>
        <end position="1074"/>
    </location>
</feature>
<dbReference type="InterPro" id="IPR001025">
    <property type="entry name" value="BAH_dom"/>
</dbReference>
<feature type="compositionally biased region" description="Acidic residues" evidence="1">
    <location>
        <begin position="2418"/>
        <end position="2427"/>
    </location>
</feature>
<feature type="compositionally biased region" description="Low complexity" evidence="1">
    <location>
        <begin position="2500"/>
        <end position="2515"/>
    </location>
</feature>
<protein>
    <recommendedName>
        <fullName evidence="2">BAH domain-containing protein</fullName>
    </recommendedName>
</protein>
<feature type="compositionally biased region" description="Basic residues" evidence="1">
    <location>
        <begin position="411"/>
        <end position="421"/>
    </location>
</feature>
<feature type="region of interest" description="Disordered" evidence="1">
    <location>
        <begin position="495"/>
        <end position="675"/>
    </location>
</feature>
<dbReference type="PANTHER" id="PTHR12505">
    <property type="entry name" value="PHD FINGER TRANSCRIPTION FACTOR"/>
    <property type="match status" value="1"/>
</dbReference>
<feature type="compositionally biased region" description="Low complexity" evidence="1">
    <location>
        <begin position="2442"/>
        <end position="2477"/>
    </location>
</feature>